<feature type="region of interest" description="Disordered" evidence="4">
    <location>
        <begin position="112"/>
        <end position="267"/>
    </location>
</feature>
<dbReference type="AlphaFoldDB" id="A0A9P9WDM2"/>
<name>A0A9P9WDM2_9PEZI</name>
<feature type="region of interest" description="Disordered" evidence="4">
    <location>
        <begin position="1"/>
        <end position="22"/>
    </location>
</feature>
<reference evidence="5" key="1">
    <citation type="submission" date="2021-03" db="EMBL/GenBank/DDBJ databases">
        <title>Revisited historic fungal species revealed as producer of novel bioactive compounds through whole genome sequencing and comparative genomics.</title>
        <authorList>
            <person name="Vignolle G.A."/>
            <person name="Hochenegger N."/>
            <person name="Mach R.L."/>
            <person name="Mach-Aigner A.R."/>
            <person name="Javad Rahimi M."/>
            <person name="Salim K.A."/>
            <person name="Chan C.M."/>
            <person name="Lim L.B.L."/>
            <person name="Cai F."/>
            <person name="Druzhinina I.S."/>
            <person name="U'Ren J.M."/>
            <person name="Derntl C."/>
        </authorList>
    </citation>
    <scope>NUCLEOTIDE SEQUENCE</scope>
    <source>
        <strain evidence="5">TUCIM 5799</strain>
    </source>
</reference>
<organism evidence="5 6">
    <name type="scientific">Neoarthrinium moseri</name>
    <dbReference type="NCBI Taxonomy" id="1658444"/>
    <lineage>
        <taxon>Eukaryota</taxon>
        <taxon>Fungi</taxon>
        <taxon>Dikarya</taxon>
        <taxon>Ascomycota</taxon>
        <taxon>Pezizomycotina</taxon>
        <taxon>Sordariomycetes</taxon>
        <taxon>Xylariomycetidae</taxon>
        <taxon>Amphisphaeriales</taxon>
        <taxon>Apiosporaceae</taxon>
        <taxon>Neoarthrinium</taxon>
    </lineage>
</organism>
<feature type="repeat" description="ANK" evidence="3">
    <location>
        <begin position="336"/>
        <end position="366"/>
    </location>
</feature>
<dbReference type="PROSITE" id="PS50088">
    <property type="entry name" value="ANK_REPEAT"/>
    <property type="match status" value="3"/>
</dbReference>
<feature type="compositionally biased region" description="Basic and acidic residues" evidence="4">
    <location>
        <begin position="189"/>
        <end position="198"/>
    </location>
</feature>
<dbReference type="CDD" id="cd14688">
    <property type="entry name" value="bZIP_YAP"/>
    <property type="match status" value="1"/>
</dbReference>
<dbReference type="EMBL" id="JAFIMR010000036">
    <property type="protein sequence ID" value="KAI1858650.1"/>
    <property type="molecule type" value="Genomic_DNA"/>
</dbReference>
<evidence type="ECO:0000256" key="3">
    <source>
        <dbReference type="PROSITE-ProRule" id="PRU00023"/>
    </source>
</evidence>
<evidence type="ECO:0000313" key="5">
    <source>
        <dbReference type="EMBL" id="KAI1858650.1"/>
    </source>
</evidence>
<dbReference type="Proteomes" id="UP000829685">
    <property type="component" value="Unassembled WGS sequence"/>
</dbReference>
<evidence type="ECO:0000313" key="6">
    <source>
        <dbReference type="Proteomes" id="UP000829685"/>
    </source>
</evidence>
<dbReference type="PANTHER" id="PTHR24171">
    <property type="entry name" value="ANKYRIN REPEAT DOMAIN-CONTAINING PROTEIN 39-RELATED"/>
    <property type="match status" value="1"/>
</dbReference>
<keyword evidence="1" id="KW-0677">Repeat</keyword>
<sequence>MEASVEKQRAKNREAQRRHRRAIRDKLAELEALKEALLDSTSTGPPAVAPSPPPDLSKKSDPDLPPSADSESLPPRGYVHDAADWLGLLHWSDVQPTRAELDGQLRQFSLGSTQPTYADSIGTPSDTRKVQRPRMHHSATNYIPPNPQPLSNHHLGSSGNPQSPPADEWSQLWHSPGLDLAINSPADQQDMRRKDLARSPRPHTGSSQALAREASKRRKTSFHSNITANISSHSPETTSPSSASIATPFGSGKLPGTPKTQQNTLIDPTSPPLSIAVIHGNIACVRVLLKHDVDVDGTDTLGRTPLHLCATGVQSAIDIARLLVEHGANTAARDVDGYTPMQRAVEYGDDGVVGAFADLGMDINGA</sequence>
<dbReference type="InterPro" id="IPR036770">
    <property type="entry name" value="Ankyrin_rpt-contain_sf"/>
</dbReference>
<evidence type="ECO:0000256" key="1">
    <source>
        <dbReference type="ARBA" id="ARBA00022737"/>
    </source>
</evidence>
<evidence type="ECO:0000256" key="4">
    <source>
        <dbReference type="SAM" id="MobiDB-lite"/>
    </source>
</evidence>
<keyword evidence="2 3" id="KW-0040">ANK repeat</keyword>
<comment type="caution">
    <text evidence="5">The sequence shown here is derived from an EMBL/GenBank/DDBJ whole genome shotgun (WGS) entry which is preliminary data.</text>
</comment>
<dbReference type="Pfam" id="PF12796">
    <property type="entry name" value="Ank_2"/>
    <property type="match status" value="1"/>
</dbReference>
<dbReference type="InterPro" id="IPR002110">
    <property type="entry name" value="Ankyrin_rpt"/>
</dbReference>
<dbReference type="PANTHER" id="PTHR24171:SF9">
    <property type="entry name" value="ANKYRIN REPEAT DOMAIN-CONTAINING PROTEIN 39"/>
    <property type="match status" value="1"/>
</dbReference>
<evidence type="ECO:0008006" key="7">
    <source>
        <dbReference type="Google" id="ProtNLM"/>
    </source>
</evidence>
<dbReference type="PROSITE" id="PS50297">
    <property type="entry name" value="ANK_REP_REGION"/>
    <property type="match status" value="2"/>
</dbReference>
<feature type="compositionally biased region" description="Low complexity" evidence="4">
    <location>
        <begin position="66"/>
        <end position="75"/>
    </location>
</feature>
<feature type="repeat" description="ANK" evidence="3">
    <location>
        <begin position="268"/>
        <end position="300"/>
    </location>
</feature>
<feature type="compositionally biased region" description="Polar residues" evidence="4">
    <location>
        <begin position="258"/>
        <end position="267"/>
    </location>
</feature>
<protein>
    <recommendedName>
        <fullName evidence="7">BZIP domain-containing protein</fullName>
    </recommendedName>
</protein>
<feature type="compositionally biased region" description="Polar residues" evidence="4">
    <location>
        <begin position="112"/>
        <end position="125"/>
    </location>
</feature>
<dbReference type="SUPFAM" id="SSF48403">
    <property type="entry name" value="Ankyrin repeat"/>
    <property type="match status" value="1"/>
</dbReference>
<dbReference type="Gene3D" id="1.25.40.20">
    <property type="entry name" value="Ankyrin repeat-containing domain"/>
    <property type="match status" value="1"/>
</dbReference>
<feature type="compositionally biased region" description="Low complexity" evidence="4">
    <location>
        <begin position="230"/>
        <end position="248"/>
    </location>
</feature>
<feature type="region of interest" description="Disordered" evidence="4">
    <location>
        <begin position="36"/>
        <end position="76"/>
    </location>
</feature>
<keyword evidence="6" id="KW-1185">Reference proteome</keyword>
<proteinExistence type="predicted"/>
<gene>
    <name evidence="5" type="ORF">JX265_010743</name>
</gene>
<feature type="repeat" description="ANK" evidence="3">
    <location>
        <begin position="301"/>
        <end position="335"/>
    </location>
</feature>
<accession>A0A9P9WDM2</accession>
<feature type="compositionally biased region" description="Polar residues" evidence="4">
    <location>
        <begin position="138"/>
        <end position="161"/>
    </location>
</feature>
<feature type="compositionally biased region" description="Basic and acidic residues" evidence="4">
    <location>
        <begin position="1"/>
        <end position="15"/>
    </location>
</feature>
<dbReference type="SMART" id="SM00248">
    <property type="entry name" value="ANK"/>
    <property type="match status" value="3"/>
</dbReference>
<evidence type="ECO:0000256" key="2">
    <source>
        <dbReference type="ARBA" id="ARBA00023043"/>
    </source>
</evidence>